<evidence type="ECO:0000259" key="8">
    <source>
        <dbReference type="Pfam" id="PF25876"/>
    </source>
</evidence>
<keyword evidence="4" id="KW-1003">Cell membrane</keyword>
<gene>
    <name evidence="12" type="ORF">SIL87_09950</name>
</gene>
<dbReference type="AlphaFoldDB" id="A0AAW9DSD7"/>
<keyword evidence="3" id="KW-0813">Transport</keyword>
<feature type="domain" description="Multidrug resistance protein MdtA-like C-terminal permuted SH3" evidence="11">
    <location>
        <begin position="304"/>
        <end position="369"/>
    </location>
</feature>
<comment type="caution">
    <text evidence="12">The sequence shown here is derived from an EMBL/GenBank/DDBJ whole genome shotgun (WGS) entry which is preliminary data.</text>
</comment>
<dbReference type="Gene3D" id="2.40.30.170">
    <property type="match status" value="1"/>
</dbReference>
<evidence type="ECO:0000256" key="2">
    <source>
        <dbReference type="ARBA" id="ARBA00009477"/>
    </source>
</evidence>
<evidence type="ECO:0000259" key="11">
    <source>
        <dbReference type="Pfam" id="PF25967"/>
    </source>
</evidence>
<keyword evidence="7" id="KW-0812">Transmembrane</keyword>
<dbReference type="RefSeq" id="WP_319614002.1">
    <property type="nucleotide sequence ID" value="NZ_JAWXYB010000018.1"/>
</dbReference>
<dbReference type="InterPro" id="IPR006143">
    <property type="entry name" value="RND_pump_MFP"/>
</dbReference>
<dbReference type="PANTHER" id="PTHR30469:SF36">
    <property type="entry name" value="BLL3903 PROTEIN"/>
    <property type="match status" value="1"/>
</dbReference>
<evidence type="ECO:0000259" key="10">
    <source>
        <dbReference type="Pfam" id="PF25944"/>
    </source>
</evidence>
<keyword evidence="13" id="KW-1185">Reference proteome</keyword>
<proteinExistence type="inferred from homology"/>
<evidence type="ECO:0000313" key="12">
    <source>
        <dbReference type="EMBL" id="MDX5931085.1"/>
    </source>
</evidence>
<dbReference type="InterPro" id="IPR058627">
    <property type="entry name" value="MdtA-like_C"/>
</dbReference>
<feature type="domain" description="Multidrug resistance protein MdtA-like barrel-sandwich hybrid" evidence="9">
    <location>
        <begin position="68"/>
        <end position="210"/>
    </location>
</feature>
<dbReference type="SUPFAM" id="SSF111369">
    <property type="entry name" value="HlyD-like secretion proteins"/>
    <property type="match status" value="1"/>
</dbReference>
<dbReference type="Pfam" id="PF25944">
    <property type="entry name" value="Beta-barrel_RND"/>
    <property type="match status" value="1"/>
</dbReference>
<dbReference type="NCBIfam" id="TIGR01730">
    <property type="entry name" value="RND_mfp"/>
    <property type="match status" value="1"/>
</dbReference>
<evidence type="ECO:0000256" key="3">
    <source>
        <dbReference type="ARBA" id="ARBA00022448"/>
    </source>
</evidence>
<accession>A0AAW9DSD7</accession>
<reference evidence="12 13" key="1">
    <citation type="submission" date="2023-11" db="EMBL/GenBank/DDBJ databases">
        <title>MicrobeMod: A computational toolkit for identifying prokaryotic methylation and restriction-modification with nanopore sequencing.</title>
        <authorList>
            <person name="Crits-Christoph A."/>
            <person name="Kang S.C."/>
            <person name="Lee H."/>
            <person name="Ostrov N."/>
        </authorList>
    </citation>
    <scope>NUCLEOTIDE SEQUENCE [LARGE SCALE GENOMIC DNA]</scope>
    <source>
        <strain evidence="12 13">DSMZ 700</strain>
    </source>
</reference>
<feature type="domain" description="Multidrug resistance protein MdtA-like beta-barrel" evidence="10">
    <location>
        <begin position="215"/>
        <end position="298"/>
    </location>
</feature>
<dbReference type="Pfam" id="PF25917">
    <property type="entry name" value="BSH_RND"/>
    <property type="match status" value="1"/>
</dbReference>
<evidence type="ECO:0000313" key="13">
    <source>
        <dbReference type="Proteomes" id="UP001279553"/>
    </source>
</evidence>
<protein>
    <submittedName>
        <fullName evidence="12">Efflux RND transporter periplasmic adaptor subunit</fullName>
    </submittedName>
</protein>
<dbReference type="PANTHER" id="PTHR30469">
    <property type="entry name" value="MULTIDRUG RESISTANCE PROTEIN MDTA"/>
    <property type="match status" value="1"/>
</dbReference>
<evidence type="ECO:0000256" key="1">
    <source>
        <dbReference type="ARBA" id="ARBA00004236"/>
    </source>
</evidence>
<comment type="similarity">
    <text evidence="2">Belongs to the membrane fusion protein (MFP) (TC 8.A.1) family.</text>
</comment>
<comment type="subcellular location">
    <subcellularLocation>
        <location evidence="1">Cell membrane</location>
    </subcellularLocation>
</comment>
<dbReference type="EMBL" id="JAWXYB010000018">
    <property type="protein sequence ID" value="MDX5931085.1"/>
    <property type="molecule type" value="Genomic_DNA"/>
</dbReference>
<feature type="transmembrane region" description="Helical" evidence="7">
    <location>
        <begin position="6"/>
        <end position="27"/>
    </location>
</feature>
<keyword evidence="6 7" id="KW-0472">Membrane</keyword>
<name>A0AAW9DSD7_ACIAO</name>
<dbReference type="Pfam" id="PF25876">
    <property type="entry name" value="HH_MFP_RND"/>
    <property type="match status" value="1"/>
</dbReference>
<evidence type="ECO:0000256" key="7">
    <source>
        <dbReference type="SAM" id="Phobius"/>
    </source>
</evidence>
<sequence length="401" mass="41703">MARRRGRVIVVVVVVVLVLVAVVVIRLEHGTGKKKHMASTAIPVTVAKAVVQTVPVYLDALGTVVPYRTVTVQPMITGPLEKVLFHEGQFVKKGQEIAEIDPAPYQATLAQAKAKLAQDQASLVNAELQARQYASLVAQNYTSKQQAATANATAAEDRALVMQDKASIESDQISLGYTKITAPISGITGILQVNAGNIVNPNLSNGIVVINTLQPVSVQFSLPQQDLPQITAAMSKGKVDLVATAEGNPQTAKVLDHGVISVLDNTVSASTGTLTLKGNFPNPKLALWPGAYVNVRTLVRTIPNAVTVPPVAVQQGPQGSFVFLIKPSAAGHKNPTVIDQAVTIGYEDEATIVITKGITAGEEVVTEGNSRLKDGSKVKIVTGAGAGATSGTGAPTPGGSA</sequence>
<dbReference type="InterPro" id="IPR058624">
    <property type="entry name" value="MdtA-like_HH"/>
</dbReference>
<evidence type="ECO:0000256" key="4">
    <source>
        <dbReference type="ARBA" id="ARBA00022475"/>
    </source>
</evidence>
<dbReference type="Gene3D" id="1.10.287.470">
    <property type="entry name" value="Helix hairpin bin"/>
    <property type="match status" value="1"/>
</dbReference>
<organism evidence="12 13">
    <name type="scientific">Acidiphilium acidophilum</name>
    <name type="common">Thiobacillus acidophilus</name>
    <dbReference type="NCBI Taxonomy" id="76588"/>
    <lineage>
        <taxon>Bacteria</taxon>
        <taxon>Pseudomonadati</taxon>
        <taxon>Pseudomonadota</taxon>
        <taxon>Alphaproteobacteria</taxon>
        <taxon>Acetobacterales</taxon>
        <taxon>Acidocellaceae</taxon>
        <taxon>Acidiphilium</taxon>
    </lineage>
</organism>
<dbReference type="InterPro" id="IPR058625">
    <property type="entry name" value="MdtA-like_BSH"/>
</dbReference>
<evidence type="ECO:0000256" key="5">
    <source>
        <dbReference type="ARBA" id="ARBA00022519"/>
    </source>
</evidence>
<dbReference type="Gene3D" id="2.40.420.20">
    <property type="match status" value="1"/>
</dbReference>
<evidence type="ECO:0000259" key="9">
    <source>
        <dbReference type="Pfam" id="PF25917"/>
    </source>
</evidence>
<keyword evidence="5" id="KW-0997">Cell inner membrane</keyword>
<keyword evidence="7" id="KW-1133">Transmembrane helix</keyword>
<dbReference type="GO" id="GO:1990281">
    <property type="term" value="C:efflux pump complex"/>
    <property type="evidence" value="ECO:0007669"/>
    <property type="project" value="TreeGrafter"/>
</dbReference>
<dbReference type="GO" id="GO:0015562">
    <property type="term" value="F:efflux transmembrane transporter activity"/>
    <property type="evidence" value="ECO:0007669"/>
    <property type="project" value="TreeGrafter"/>
</dbReference>
<dbReference type="Gene3D" id="2.40.50.100">
    <property type="match status" value="1"/>
</dbReference>
<dbReference type="Proteomes" id="UP001279553">
    <property type="component" value="Unassembled WGS sequence"/>
</dbReference>
<feature type="domain" description="Multidrug resistance protein MdtA-like alpha-helical hairpin" evidence="8">
    <location>
        <begin position="108"/>
        <end position="178"/>
    </location>
</feature>
<evidence type="ECO:0000256" key="6">
    <source>
        <dbReference type="ARBA" id="ARBA00023136"/>
    </source>
</evidence>
<dbReference type="Pfam" id="PF25967">
    <property type="entry name" value="RND-MFP_C"/>
    <property type="match status" value="1"/>
</dbReference>
<dbReference type="InterPro" id="IPR058626">
    <property type="entry name" value="MdtA-like_b-barrel"/>
</dbReference>